<evidence type="ECO:0000313" key="2">
    <source>
        <dbReference type="Proteomes" id="UP000276133"/>
    </source>
</evidence>
<accession>A0A3M7RU07</accession>
<organism evidence="1 2">
    <name type="scientific">Brachionus plicatilis</name>
    <name type="common">Marine rotifer</name>
    <name type="synonym">Brachionus muelleri</name>
    <dbReference type="NCBI Taxonomy" id="10195"/>
    <lineage>
        <taxon>Eukaryota</taxon>
        <taxon>Metazoa</taxon>
        <taxon>Spiralia</taxon>
        <taxon>Gnathifera</taxon>
        <taxon>Rotifera</taxon>
        <taxon>Eurotatoria</taxon>
        <taxon>Monogononta</taxon>
        <taxon>Pseudotrocha</taxon>
        <taxon>Ploima</taxon>
        <taxon>Brachionidae</taxon>
        <taxon>Brachionus</taxon>
    </lineage>
</organism>
<dbReference type="AlphaFoldDB" id="A0A3M7RU07"/>
<evidence type="ECO:0000313" key="1">
    <source>
        <dbReference type="EMBL" id="RNA27054.1"/>
    </source>
</evidence>
<gene>
    <name evidence="1" type="ORF">BpHYR1_026684</name>
</gene>
<dbReference type="Proteomes" id="UP000276133">
    <property type="component" value="Unassembled WGS sequence"/>
</dbReference>
<name>A0A3M7RU07_BRAPC</name>
<sequence>MESISNLFMLRKIIDNSITLCCKRVADCPESSKASQELEKQFKNDKSISPLTFKRDIKLELEGFQFDESGDPTYKLHQQLSFGCFYNSIEKIGSQKTIGQELASLNNNISFFKRIIHRLKDSIEMFEKKFQISKKFIKNLESFNKNTSNLIQSNQQYKRDRSPEEFVKCRKKSKKLLSCPQILNYESEISFLNSMNVNAIMFGNSEVDISIASNGAIYIP</sequence>
<keyword evidence="2" id="KW-1185">Reference proteome</keyword>
<proteinExistence type="predicted"/>
<reference evidence="1 2" key="1">
    <citation type="journal article" date="2018" name="Sci. Rep.">
        <title>Genomic signatures of local adaptation to the degree of environmental predictability in rotifers.</title>
        <authorList>
            <person name="Franch-Gras L."/>
            <person name="Hahn C."/>
            <person name="Garcia-Roger E.M."/>
            <person name="Carmona M.J."/>
            <person name="Serra M."/>
            <person name="Gomez A."/>
        </authorList>
    </citation>
    <scope>NUCLEOTIDE SEQUENCE [LARGE SCALE GENOMIC DNA]</scope>
    <source>
        <strain evidence="1">HYR1</strain>
    </source>
</reference>
<protein>
    <submittedName>
        <fullName evidence="1">Uncharacterized protein</fullName>
    </submittedName>
</protein>
<comment type="caution">
    <text evidence="1">The sequence shown here is derived from an EMBL/GenBank/DDBJ whole genome shotgun (WGS) entry which is preliminary data.</text>
</comment>
<dbReference type="EMBL" id="REGN01002605">
    <property type="protein sequence ID" value="RNA27054.1"/>
    <property type="molecule type" value="Genomic_DNA"/>
</dbReference>